<dbReference type="GO" id="GO:0016887">
    <property type="term" value="F:ATP hydrolysis activity"/>
    <property type="evidence" value="ECO:0007669"/>
    <property type="project" value="InterPro"/>
</dbReference>
<dbReference type="Gene3D" id="3.40.50.300">
    <property type="entry name" value="P-loop containing nucleotide triphosphate hydrolases"/>
    <property type="match status" value="3"/>
</dbReference>
<dbReference type="PROSITE" id="PS50893">
    <property type="entry name" value="ABC_TRANSPORTER_2"/>
    <property type="match status" value="2"/>
</dbReference>
<dbReference type="InterPro" id="IPR003593">
    <property type="entry name" value="AAA+_ATPase"/>
</dbReference>
<feature type="domain" description="ABC transporter" evidence="6">
    <location>
        <begin position="497"/>
        <end position="713"/>
    </location>
</feature>
<dbReference type="InterPro" id="IPR017871">
    <property type="entry name" value="ABC_transporter-like_CS"/>
</dbReference>
<reference evidence="7" key="1">
    <citation type="submission" date="2021-01" db="EMBL/GenBank/DDBJ databases">
        <authorList>
            <person name="Corre E."/>
            <person name="Pelletier E."/>
            <person name="Niang G."/>
            <person name="Scheremetjew M."/>
            <person name="Finn R."/>
            <person name="Kale V."/>
            <person name="Holt S."/>
            <person name="Cochrane G."/>
            <person name="Meng A."/>
            <person name="Brown T."/>
            <person name="Cohen L."/>
        </authorList>
    </citation>
    <scope>NUCLEOTIDE SEQUENCE</scope>
    <source>
        <strain evidence="7">CCMP1381</strain>
    </source>
</reference>
<name>A0A7S2ALP6_9STRA</name>
<keyword evidence="1" id="KW-0677">Repeat</keyword>
<organism evidence="7">
    <name type="scientific">Octactis speculum</name>
    <dbReference type="NCBI Taxonomy" id="3111310"/>
    <lineage>
        <taxon>Eukaryota</taxon>
        <taxon>Sar</taxon>
        <taxon>Stramenopiles</taxon>
        <taxon>Ochrophyta</taxon>
        <taxon>Dictyochophyceae</taxon>
        <taxon>Dictyochales</taxon>
        <taxon>Dictyochaceae</taxon>
        <taxon>Octactis</taxon>
    </lineage>
</organism>
<dbReference type="FunFam" id="3.40.50.300:FF:000011">
    <property type="entry name" value="Putative ABC transporter ATP-binding component"/>
    <property type="match status" value="1"/>
</dbReference>
<sequence length="727" mass="81140">MSAMAGKNDDFAKAKLDKKKAAVQAEKSAKKTKSKEDQERWKKNQEKKKSKKPGADPDELEGLGEEIDPEAEARRDTRAAAMGLGDEEIFSKKMTKEEKKAASKAKKDAKKAAKAPKKKKKGAKEDDAPVDIILQAQNAAGMNDIKPEALDLLADEGIIVTYAQSAKTLHRNTRDINVGDVTVLFHGTPLIEDTQFTLNYGNRYGFLGPNGSGKTTIMKALAARAIPIADAIDIFHLDHEYPATDKPALQCVCEVNEEQIKLEKEAEVLNDLTAEADDEQQIEIQDRLTAIYERLDEMDSATAEVRASSILHGLGFTQNMQQMMTKEFSGGWRMRIALARALFIKPEFLLLDEPTNHLDMEAVIWLEDYLADWNKILFLVSHSQDFMNSVCTHIVRLDANYKKLRYYAGNYDSYVATRKDQDTVQMKAYEAEQRDIAEIKEFIARFGHGSVKLVRQAQAREKLLEKKLEAGLTLMPEQEQILDFSFPDPGELPTPILMVQDLSFGYPGSPLLYSDVDCGVDLQSRIALVGPNGAGKTTLVKLMCGELQPTAGAVRPHSHLRISRFTQHFEDVLDLSKNPIQFFKEDIMPKQGIDQIRSWLGRYGVTGDVQQQTMNQLSDGQKARIVFAKMANDNPHLLMLDEPTNPLDMNAIDSLAKAIKSFAGGCILVSHDMRLISQVAEEIWICDNKSITKYQGDIMRFKMGMKKKIQKGAGGGKQAALTQHKNG</sequence>
<dbReference type="PROSITE" id="PS00211">
    <property type="entry name" value="ABC_TRANSPORTER_1"/>
    <property type="match status" value="1"/>
</dbReference>
<dbReference type="InterPro" id="IPR027417">
    <property type="entry name" value="P-loop_NTPase"/>
</dbReference>
<dbReference type="Pfam" id="PF12848">
    <property type="entry name" value="ABC_tran_Xtn"/>
    <property type="match status" value="1"/>
</dbReference>
<dbReference type="SUPFAM" id="SSF52540">
    <property type="entry name" value="P-loop containing nucleoside triphosphate hydrolases"/>
    <property type="match status" value="2"/>
</dbReference>
<dbReference type="EMBL" id="HBGS01002382">
    <property type="protein sequence ID" value="CAD9371505.1"/>
    <property type="molecule type" value="Transcribed_RNA"/>
</dbReference>
<keyword evidence="4" id="KW-0175">Coiled coil</keyword>
<evidence type="ECO:0000256" key="3">
    <source>
        <dbReference type="ARBA" id="ARBA00022840"/>
    </source>
</evidence>
<dbReference type="Pfam" id="PF00005">
    <property type="entry name" value="ABC_tran"/>
    <property type="match status" value="2"/>
</dbReference>
<feature type="coiled-coil region" evidence="4">
    <location>
        <begin position="255"/>
        <end position="282"/>
    </location>
</feature>
<dbReference type="PANTHER" id="PTHR19211:SF15">
    <property type="entry name" value="ATP-BINDING CASSETTE SUB-FAMILY F MEMBER 2"/>
    <property type="match status" value="1"/>
</dbReference>
<dbReference type="InterPro" id="IPR050611">
    <property type="entry name" value="ABCF"/>
</dbReference>
<proteinExistence type="predicted"/>
<keyword evidence="2" id="KW-0547">Nucleotide-binding</keyword>
<feature type="compositionally biased region" description="Acidic residues" evidence="5">
    <location>
        <begin position="56"/>
        <end position="70"/>
    </location>
</feature>
<evidence type="ECO:0000256" key="1">
    <source>
        <dbReference type="ARBA" id="ARBA00022737"/>
    </source>
</evidence>
<keyword evidence="3" id="KW-0067">ATP-binding</keyword>
<evidence type="ECO:0000256" key="4">
    <source>
        <dbReference type="SAM" id="Coils"/>
    </source>
</evidence>
<dbReference type="PANTHER" id="PTHR19211">
    <property type="entry name" value="ATP-BINDING TRANSPORT PROTEIN-RELATED"/>
    <property type="match status" value="1"/>
</dbReference>
<dbReference type="SMART" id="SM00382">
    <property type="entry name" value="AAA"/>
    <property type="match status" value="2"/>
</dbReference>
<accession>A0A7S2ALP6</accession>
<evidence type="ECO:0000313" key="7">
    <source>
        <dbReference type="EMBL" id="CAD9371505.1"/>
    </source>
</evidence>
<evidence type="ECO:0000256" key="5">
    <source>
        <dbReference type="SAM" id="MobiDB-lite"/>
    </source>
</evidence>
<feature type="region of interest" description="Disordered" evidence="5">
    <location>
        <begin position="1"/>
        <end position="126"/>
    </location>
</feature>
<protein>
    <recommendedName>
        <fullName evidence="6">ABC transporter domain-containing protein</fullName>
    </recommendedName>
</protein>
<evidence type="ECO:0000259" key="6">
    <source>
        <dbReference type="PROSITE" id="PS50893"/>
    </source>
</evidence>
<dbReference type="GO" id="GO:0005524">
    <property type="term" value="F:ATP binding"/>
    <property type="evidence" value="ECO:0007669"/>
    <property type="project" value="UniProtKB-KW"/>
</dbReference>
<feature type="compositionally biased region" description="Basic and acidic residues" evidence="5">
    <location>
        <begin position="89"/>
        <end position="101"/>
    </location>
</feature>
<feature type="domain" description="ABC transporter" evidence="6">
    <location>
        <begin position="176"/>
        <end position="424"/>
    </location>
</feature>
<dbReference type="FunFam" id="3.40.50.300:FF:000104">
    <property type="entry name" value="ATP-binding cassette sub-family F member 3"/>
    <property type="match status" value="1"/>
</dbReference>
<feature type="compositionally biased region" description="Basic and acidic residues" evidence="5">
    <location>
        <begin position="34"/>
        <end position="44"/>
    </location>
</feature>
<gene>
    <name evidence="7" type="ORF">DSPE1174_LOCUS1235</name>
</gene>
<feature type="compositionally biased region" description="Basic residues" evidence="5">
    <location>
        <begin position="102"/>
        <end position="122"/>
    </location>
</feature>
<dbReference type="InterPro" id="IPR032781">
    <property type="entry name" value="ABC_tran_Xtn"/>
</dbReference>
<evidence type="ECO:0000256" key="2">
    <source>
        <dbReference type="ARBA" id="ARBA00022741"/>
    </source>
</evidence>
<dbReference type="InterPro" id="IPR003439">
    <property type="entry name" value="ABC_transporter-like_ATP-bd"/>
</dbReference>
<dbReference type="CDD" id="cd03221">
    <property type="entry name" value="ABCF_EF-3"/>
    <property type="match status" value="2"/>
</dbReference>
<dbReference type="AlphaFoldDB" id="A0A7S2ALP6"/>